<gene>
    <name evidence="2" type="ORF">HNQ61_004128</name>
</gene>
<dbReference type="Pfam" id="PF01738">
    <property type="entry name" value="DLH"/>
    <property type="match status" value="1"/>
</dbReference>
<keyword evidence="2" id="KW-0378">Hydrolase</keyword>
<evidence type="ECO:0000259" key="1">
    <source>
        <dbReference type="Pfam" id="PF01738"/>
    </source>
</evidence>
<evidence type="ECO:0000313" key="3">
    <source>
        <dbReference type="Proteomes" id="UP000582837"/>
    </source>
</evidence>
<dbReference type="InterPro" id="IPR002925">
    <property type="entry name" value="Dienelactn_hydro"/>
</dbReference>
<evidence type="ECO:0000313" key="2">
    <source>
        <dbReference type="EMBL" id="MBB6072466.1"/>
    </source>
</evidence>
<dbReference type="Gene3D" id="3.40.50.1820">
    <property type="entry name" value="alpha/beta hydrolase"/>
    <property type="match status" value="1"/>
</dbReference>
<reference evidence="2 3" key="1">
    <citation type="submission" date="2020-08" db="EMBL/GenBank/DDBJ databases">
        <title>Genomic Encyclopedia of Type Strains, Phase IV (KMG-IV): sequencing the most valuable type-strain genomes for metagenomic binning, comparative biology and taxonomic classification.</title>
        <authorList>
            <person name="Goeker M."/>
        </authorList>
    </citation>
    <scope>NUCLEOTIDE SEQUENCE [LARGE SCALE GENOMIC DNA]</scope>
    <source>
        <strain evidence="2 3">DSM 29007</strain>
    </source>
</reference>
<dbReference type="Proteomes" id="UP000582837">
    <property type="component" value="Unassembled WGS sequence"/>
</dbReference>
<organism evidence="2 3">
    <name type="scientific">Longimicrobium terrae</name>
    <dbReference type="NCBI Taxonomy" id="1639882"/>
    <lineage>
        <taxon>Bacteria</taxon>
        <taxon>Pseudomonadati</taxon>
        <taxon>Gemmatimonadota</taxon>
        <taxon>Longimicrobiia</taxon>
        <taxon>Longimicrobiales</taxon>
        <taxon>Longimicrobiaceae</taxon>
        <taxon>Longimicrobium</taxon>
    </lineage>
</organism>
<dbReference type="EMBL" id="JACHIA010000015">
    <property type="protein sequence ID" value="MBB6072466.1"/>
    <property type="molecule type" value="Genomic_DNA"/>
</dbReference>
<proteinExistence type="predicted"/>
<dbReference type="SUPFAM" id="SSF53474">
    <property type="entry name" value="alpha/beta-Hydrolases"/>
    <property type="match status" value="1"/>
</dbReference>
<comment type="caution">
    <text evidence="2">The sequence shown here is derived from an EMBL/GenBank/DDBJ whole genome shotgun (WGS) entry which is preliminary data.</text>
</comment>
<dbReference type="GO" id="GO:0016787">
    <property type="term" value="F:hydrolase activity"/>
    <property type="evidence" value="ECO:0007669"/>
    <property type="project" value="UniProtKB-KW"/>
</dbReference>
<feature type="domain" description="Dienelactone hydrolase" evidence="1">
    <location>
        <begin position="9"/>
        <end position="60"/>
    </location>
</feature>
<keyword evidence="3" id="KW-1185">Reference proteome</keyword>
<dbReference type="AlphaFoldDB" id="A0A841H3I3"/>
<accession>A0A841H3I3</accession>
<dbReference type="InterPro" id="IPR029058">
    <property type="entry name" value="AB_hydrolase_fold"/>
</dbReference>
<protein>
    <submittedName>
        <fullName evidence="2">Dienelactone hydrolase</fullName>
    </submittedName>
</protein>
<sequence>MNATIAPADSAMRALGRTFQHQIFAGAGHGFLRQQDGQNGANLQAAQAAWPLTIQWFRRHLGS</sequence>
<name>A0A841H3I3_9BACT</name>